<evidence type="ECO:0008006" key="4">
    <source>
        <dbReference type="Google" id="ProtNLM"/>
    </source>
</evidence>
<comment type="caution">
    <text evidence="2">The sequence shown here is derived from an EMBL/GenBank/DDBJ whole genome shotgun (WGS) entry which is preliminary data.</text>
</comment>
<dbReference type="RefSeq" id="WP_394631996.1">
    <property type="nucleotide sequence ID" value="NZ_JBIHSE010000001.1"/>
</dbReference>
<keyword evidence="1" id="KW-0732">Signal</keyword>
<feature type="signal peptide" evidence="1">
    <location>
        <begin position="1"/>
        <end position="18"/>
    </location>
</feature>
<reference evidence="2 3" key="1">
    <citation type="submission" date="2024-10" db="EMBL/GenBank/DDBJ databases">
        <authorList>
            <person name="Yibar A."/>
            <person name="Saticioglu I.B."/>
            <person name="Duman M."/>
            <person name="Ajmi N."/>
            <person name="Gurler F."/>
            <person name="Ay H."/>
            <person name="Onuk E."/>
            <person name="Guler S."/>
            <person name="Romalde J.L."/>
        </authorList>
    </citation>
    <scope>NUCLEOTIDE SEQUENCE [LARGE SCALE GENOMIC DNA]</scope>
    <source>
        <strain evidence="2 3">1-TCBS-A</strain>
    </source>
</reference>
<evidence type="ECO:0000313" key="3">
    <source>
        <dbReference type="Proteomes" id="UP001607221"/>
    </source>
</evidence>
<proteinExistence type="predicted"/>
<evidence type="ECO:0000313" key="2">
    <source>
        <dbReference type="EMBL" id="MFH0271294.1"/>
    </source>
</evidence>
<gene>
    <name evidence="2" type="ORF">ACGRHZ_08110</name>
</gene>
<keyword evidence="3" id="KW-1185">Reference proteome</keyword>
<dbReference type="EMBL" id="JBIHSE010000001">
    <property type="protein sequence ID" value="MFH0271294.1"/>
    <property type="molecule type" value="Genomic_DNA"/>
</dbReference>
<dbReference type="Proteomes" id="UP001607221">
    <property type="component" value="Unassembled WGS sequence"/>
</dbReference>
<protein>
    <recommendedName>
        <fullName evidence="4">Fimbrial protein</fullName>
    </recommendedName>
</protein>
<evidence type="ECO:0000256" key="1">
    <source>
        <dbReference type="SAM" id="SignalP"/>
    </source>
</evidence>
<feature type="chain" id="PRO_5046362935" description="Fimbrial protein" evidence="1">
    <location>
        <begin position="19"/>
        <end position="346"/>
    </location>
</feature>
<name>A0ABW7J4Q3_9VIBR</name>
<sequence>MIRSASWLLLLAAPLAHSATLNVHIEGQQLRLENAIALGGNTYTLSDWTVASGLTPTDRFLPSAYLTNKPDEMTLTGPTGANVNAPIGLKGVQYNVSSNNYVRNDTQLVTPSCATSQLSGNTATLADDSTQSCSANFSLDYSSEVTPFYFYRPTFDLDTTALLTALQGQEKGVYTATIPADVRYYYQSSGGALTYRVLSDVFTVNIDYVPNSLENIDVAGDGVMNPVYDTSNHTVSAETTFNITATGTFSTGLSMTLLTHEFTLTSNTGKTEIPFSIECASANCEDPIWVEKGVNKLTNDETSYVLDAPTNVINFDLMVNYQDIPSTEVESGTYSGSFTVMFEELY</sequence>
<accession>A0ABW7J4Q3</accession>
<organism evidence="2 3">
    <name type="scientific">Vibrio jasicida</name>
    <dbReference type="NCBI Taxonomy" id="766224"/>
    <lineage>
        <taxon>Bacteria</taxon>
        <taxon>Pseudomonadati</taxon>
        <taxon>Pseudomonadota</taxon>
        <taxon>Gammaproteobacteria</taxon>
        <taxon>Vibrionales</taxon>
        <taxon>Vibrionaceae</taxon>
        <taxon>Vibrio</taxon>
    </lineage>
</organism>